<dbReference type="EMBL" id="BROH01000009">
    <property type="protein sequence ID" value="GKY89003.1"/>
    <property type="molecule type" value="Genomic_DNA"/>
</dbReference>
<dbReference type="Proteomes" id="UP001144205">
    <property type="component" value="Unassembled WGS sequence"/>
</dbReference>
<evidence type="ECO:0008006" key="5">
    <source>
        <dbReference type="Google" id="ProtNLM"/>
    </source>
</evidence>
<reference evidence="3" key="1">
    <citation type="journal article" date="2023" name="Int. J. Syst. Evol. Microbiol.">
        <title>Sinisalibacter aestuarii sp. nov., isolated from estuarine sediment of the Arakawa River.</title>
        <authorList>
            <person name="Arafat S.T."/>
            <person name="Hirano S."/>
            <person name="Sato A."/>
            <person name="Takeuchi K."/>
            <person name="Yasuda T."/>
            <person name="Terahara T."/>
            <person name="Hamada M."/>
            <person name="Kobayashi T."/>
        </authorList>
    </citation>
    <scope>NUCLEOTIDE SEQUENCE</scope>
    <source>
        <strain evidence="3">B-399</strain>
    </source>
</reference>
<protein>
    <recommendedName>
        <fullName evidence="5">Aspartate kinase</fullName>
    </recommendedName>
</protein>
<evidence type="ECO:0000259" key="2">
    <source>
        <dbReference type="Pfam" id="PF13840"/>
    </source>
</evidence>
<comment type="caution">
    <text evidence="3">The sequence shown here is derived from an EMBL/GenBank/DDBJ whole genome shotgun (WGS) entry which is preliminary data.</text>
</comment>
<dbReference type="PANTHER" id="PTHR39199">
    <property type="entry name" value="BLR5128 PROTEIN"/>
    <property type="match status" value="1"/>
</dbReference>
<evidence type="ECO:0000313" key="4">
    <source>
        <dbReference type="Proteomes" id="UP001144205"/>
    </source>
</evidence>
<evidence type="ECO:0000313" key="3">
    <source>
        <dbReference type="EMBL" id="GKY89003.1"/>
    </source>
</evidence>
<accession>A0ABQ5LVJ4</accession>
<keyword evidence="4" id="KW-1185">Reference proteome</keyword>
<dbReference type="RefSeq" id="WP_281843043.1">
    <property type="nucleotide sequence ID" value="NZ_BROH01000009.1"/>
</dbReference>
<organism evidence="3 4">
    <name type="scientific">Sinisalibacter aestuarii</name>
    <dbReference type="NCBI Taxonomy" id="2949426"/>
    <lineage>
        <taxon>Bacteria</taxon>
        <taxon>Pseudomonadati</taxon>
        <taxon>Pseudomonadota</taxon>
        <taxon>Alphaproteobacteria</taxon>
        <taxon>Rhodobacterales</taxon>
        <taxon>Roseobacteraceae</taxon>
        <taxon>Sinisalibacter</taxon>
    </lineage>
</organism>
<proteinExistence type="predicted"/>
<gene>
    <name evidence="3" type="ORF">STA1M1_28720</name>
</gene>
<evidence type="ECO:0000259" key="1">
    <source>
        <dbReference type="Pfam" id="PF10000"/>
    </source>
</evidence>
<dbReference type="Gene3D" id="3.30.2130.10">
    <property type="entry name" value="VC0802-like"/>
    <property type="match status" value="1"/>
</dbReference>
<dbReference type="Pfam" id="PF10000">
    <property type="entry name" value="ACT_3"/>
    <property type="match status" value="1"/>
</dbReference>
<name>A0ABQ5LVJ4_9RHOB</name>
<dbReference type="InterPro" id="IPR018717">
    <property type="entry name" value="DUF2241"/>
</dbReference>
<feature type="domain" description="CASTOR ACT" evidence="2">
    <location>
        <begin position="75"/>
        <end position="130"/>
    </location>
</feature>
<feature type="domain" description="DUF2241" evidence="1">
    <location>
        <begin position="10"/>
        <end position="73"/>
    </location>
</feature>
<dbReference type="InterPro" id="IPR027795">
    <property type="entry name" value="CASTOR_ACT_dom"/>
</dbReference>
<dbReference type="InterPro" id="IPR045865">
    <property type="entry name" value="ACT-like_dom_sf"/>
</dbReference>
<dbReference type="PANTHER" id="PTHR39199:SF1">
    <property type="entry name" value="BLR5128 PROTEIN"/>
    <property type="match status" value="1"/>
</dbReference>
<dbReference type="Pfam" id="PF13840">
    <property type="entry name" value="ACT_7"/>
    <property type="match status" value="1"/>
</dbReference>
<dbReference type="SUPFAM" id="SSF55021">
    <property type="entry name" value="ACT-like"/>
    <property type="match status" value="2"/>
</dbReference>
<sequence length="139" mass="15013">MVKRAETAHDMVSGMTPELRAGRFVFVTITDSALEARLMSSARAVFREAEGTSLLIPGDVALKHGLNADAPMRGITLNVYSSLHGVGLTAAVSGALADHDIPCNMIAAFHHDHVFVPEHLCERAVEILRSLQDSARREP</sequence>